<evidence type="ECO:0000256" key="1">
    <source>
        <dbReference type="SAM" id="MobiDB-lite"/>
    </source>
</evidence>
<feature type="non-terminal residue" evidence="2">
    <location>
        <position position="1"/>
    </location>
</feature>
<name>A0A6J4U7C9_9BACT</name>
<dbReference type="EMBL" id="CADCWE010000133">
    <property type="protein sequence ID" value="CAA9543027.1"/>
    <property type="molecule type" value="Genomic_DNA"/>
</dbReference>
<accession>A0A6J4U7C9</accession>
<proteinExistence type="predicted"/>
<feature type="compositionally biased region" description="Basic residues" evidence="1">
    <location>
        <begin position="57"/>
        <end position="69"/>
    </location>
</feature>
<feature type="compositionally biased region" description="Low complexity" evidence="1">
    <location>
        <begin position="46"/>
        <end position="56"/>
    </location>
</feature>
<reference evidence="2" key="1">
    <citation type="submission" date="2020-02" db="EMBL/GenBank/DDBJ databases">
        <authorList>
            <person name="Meier V. D."/>
        </authorList>
    </citation>
    <scope>NUCLEOTIDE SEQUENCE</scope>
    <source>
        <strain evidence="2">AVDCRST_MAG73</strain>
    </source>
</reference>
<organism evidence="2">
    <name type="scientific">uncultured Thermomicrobiales bacterium</name>
    <dbReference type="NCBI Taxonomy" id="1645740"/>
    <lineage>
        <taxon>Bacteria</taxon>
        <taxon>Pseudomonadati</taxon>
        <taxon>Thermomicrobiota</taxon>
        <taxon>Thermomicrobia</taxon>
        <taxon>Thermomicrobiales</taxon>
        <taxon>environmental samples</taxon>
    </lineage>
</organism>
<feature type="compositionally biased region" description="Basic residues" evidence="1">
    <location>
        <begin position="30"/>
        <end position="41"/>
    </location>
</feature>
<evidence type="ECO:0000313" key="2">
    <source>
        <dbReference type="EMBL" id="CAA9543027.1"/>
    </source>
</evidence>
<gene>
    <name evidence="2" type="ORF">AVDCRST_MAG73-2135</name>
</gene>
<sequence length="75" mass="8356">ASSTSRALANPCRCSVPPRRRSRPSGSRVVGRHGRRPRRSSWRLASGAVPAGSPPSSRRRRRQRCRTPTRVRPSV</sequence>
<dbReference type="AlphaFoldDB" id="A0A6J4U7C9"/>
<feature type="non-terminal residue" evidence="2">
    <location>
        <position position="75"/>
    </location>
</feature>
<protein>
    <submittedName>
        <fullName evidence="2">Uncharacterized protein</fullName>
    </submittedName>
</protein>
<feature type="region of interest" description="Disordered" evidence="1">
    <location>
        <begin position="1"/>
        <end position="75"/>
    </location>
</feature>